<dbReference type="EMBL" id="CP031124">
    <property type="protein sequence ID" value="AXF85175.1"/>
    <property type="molecule type" value="Genomic_DNA"/>
</dbReference>
<dbReference type="Proteomes" id="UP000252182">
    <property type="component" value="Chromosome"/>
</dbReference>
<reference evidence="2" key="1">
    <citation type="submission" date="2018-07" db="EMBL/GenBank/DDBJ databases">
        <authorList>
            <person name="Kim H."/>
        </authorList>
    </citation>
    <scope>NUCLEOTIDE SEQUENCE [LARGE SCALE GENOMIC DNA]</scope>
    <source>
        <strain evidence="2">F02</strain>
    </source>
</reference>
<evidence type="ECO:0000313" key="2">
    <source>
        <dbReference type="Proteomes" id="UP000252182"/>
    </source>
</evidence>
<dbReference type="AlphaFoldDB" id="A0A345D9Y7"/>
<sequence>MQLGAIYNNKKQACRLVRCCWDAHKRQPHYLLFTVKFANDSLFSLVS</sequence>
<gene>
    <name evidence="1" type="ORF">DTO96_100900</name>
</gene>
<name>A0A345D9Y7_9BURK</name>
<protein>
    <submittedName>
        <fullName evidence="1">Uncharacterized protein</fullName>
    </submittedName>
</protein>
<evidence type="ECO:0000313" key="1">
    <source>
        <dbReference type="EMBL" id="AXF85175.1"/>
    </source>
</evidence>
<organism evidence="1 2">
    <name type="scientific">Ephemeroptericola cinctiostellae</name>
    <dbReference type="NCBI Taxonomy" id="2268024"/>
    <lineage>
        <taxon>Bacteria</taxon>
        <taxon>Pseudomonadati</taxon>
        <taxon>Pseudomonadota</taxon>
        <taxon>Betaproteobacteria</taxon>
        <taxon>Burkholderiales</taxon>
        <taxon>Burkholderiaceae</taxon>
        <taxon>Ephemeroptericola</taxon>
    </lineage>
</organism>
<dbReference type="KEGG" id="hyf:DTO96_100900"/>
<accession>A0A345D9Y7</accession>
<proteinExistence type="predicted"/>
<keyword evidence="2" id="KW-1185">Reference proteome</keyword>